<dbReference type="RefSeq" id="WP_252856277.1">
    <property type="nucleotide sequence ID" value="NZ_JAMXLR010000096.1"/>
</dbReference>
<sequence>MFHKAELLGKRVSCAVLLLCGVLCIAGCGGNKGTVTGSASLNGEPLTSGRVAFFQDGQAPAIANISEDGSFQLAIGSSKGIEPGEYKVTVSSYDVGKASSPQNPPPVKLITPKNYSDVTTTPLTSTVVKGSNQIDLELVTN</sequence>
<name>A0A9X2JKE0_9BACT</name>
<organism evidence="1 2">
    <name type="scientific">Aeoliella straminimaris</name>
    <dbReference type="NCBI Taxonomy" id="2954799"/>
    <lineage>
        <taxon>Bacteria</taxon>
        <taxon>Pseudomonadati</taxon>
        <taxon>Planctomycetota</taxon>
        <taxon>Planctomycetia</taxon>
        <taxon>Pirellulales</taxon>
        <taxon>Lacipirellulaceae</taxon>
        <taxon>Aeoliella</taxon>
    </lineage>
</organism>
<evidence type="ECO:0000313" key="1">
    <source>
        <dbReference type="EMBL" id="MCO6048163.1"/>
    </source>
</evidence>
<keyword evidence="2" id="KW-1185">Reference proteome</keyword>
<evidence type="ECO:0000313" key="2">
    <source>
        <dbReference type="Proteomes" id="UP001155241"/>
    </source>
</evidence>
<reference evidence="1" key="1">
    <citation type="submission" date="2022-06" db="EMBL/GenBank/DDBJ databases">
        <title>Aeoliella straminimaris, a novel planctomycete from sediments.</title>
        <authorList>
            <person name="Vitorino I.R."/>
            <person name="Lage O.M."/>
        </authorList>
    </citation>
    <scope>NUCLEOTIDE SEQUENCE</scope>
    <source>
        <strain evidence="1">ICT_H6.2</strain>
    </source>
</reference>
<protein>
    <recommendedName>
        <fullName evidence="3">Carboxypeptidase regulatory-like domain-containing protein</fullName>
    </recommendedName>
</protein>
<proteinExistence type="predicted"/>
<accession>A0A9X2JKE0</accession>
<comment type="caution">
    <text evidence="1">The sequence shown here is derived from an EMBL/GenBank/DDBJ whole genome shotgun (WGS) entry which is preliminary data.</text>
</comment>
<evidence type="ECO:0008006" key="3">
    <source>
        <dbReference type="Google" id="ProtNLM"/>
    </source>
</evidence>
<dbReference type="Proteomes" id="UP001155241">
    <property type="component" value="Unassembled WGS sequence"/>
</dbReference>
<dbReference type="AlphaFoldDB" id="A0A9X2JKE0"/>
<gene>
    <name evidence="1" type="ORF">NG895_30070</name>
</gene>
<dbReference type="EMBL" id="JAMXLR010000096">
    <property type="protein sequence ID" value="MCO6048163.1"/>
    <property type="molecule type" value="Genomic_DNA"/>
</dbReference>